<evidence type="ECO:0000313" key="2">
    <source>
        <dbReference type="Proteomes" id="UP000257109"/>
    </source>
</evidence>
<feature type="non-terminal residue" evidence="1">
    <location>
        <position position="1"/>
    </location>
</feature>
<name>A0A371E9J0_MUCPR</name>
<sequence length="71" mass="8241">MYEISSWSTGGSRTEIMTNSNTINQCIVRRCYDQSIQVSNSRRVAYTTLEEQTQVHLLELNPQFDQEDARP</sequence>
<dbReference type="Proteomes" id="UP000257109">
    <property type="component" value="Unassembled WGS sequence"/>
</dbReference>
<gene>
    <name evidence="1" type="ORF">CR513_58961</name>
</gene>
<dbReference type="AlphaFoldDB" id="A0A371E9J0"/>
<accession>A0A371E9J0</accession>
<dbReference type="EMBL" id="QJKJ01015344">
    <property type="protein sequence ID" value="RDX62687.1"/>
    <property type="molecule type" value="Genomic_DNA"/>
</dbReference>
<reference evidence="1" key="1">
    <citation type="submission" date="2018-05" db="EMBL/GenBank/DDBJ databases">
        <title>Draft genome of Mucuna pruriens seed.</title>
        <authorList>
            <person name="Nnadi N.E."/>
            <person name="Vos R."/>
            <person name="Hasami M.H."/>
            <person name="Devisetty U.K."/>
            <person name="Aguiy J.C."/>
        </authorList>
    </citation>
    <scope>NUCLEOTIDE SEQUENCE [LARGE SCALE GENOMIC DNA]</scope>
    <source>
        <strain evidence="1">JCA_2017</strain>
    </source>
</reference>
<keyword evidence="2" id="KW-1185">Reference proteome</keyword>
<proteinExistence type="predicted"/>
<evidence type="ECO:0000313" key="1">
    <source>
        <dbReference type="EMBL" id="RDX62687.1"/>
    </source>
</evidence>
<protein>
    <submittedName>
        <fullName evidence="1">Uncharacterized protein</fullName>
    </submittedName>
</protein>
<organism evidence="1 2">
    <name type="scientific">Mucuna pruriens</name>
    <name type="common">Velvet bean</name>
    <name type="synonym">Dolichos pruriens</name>
    <dbReference type="NCBI Taxonomy" id="157652"/>
    <lineage>
        <taxon>Eukaryota</taxon>
        <taxon>Viridiplantae</taxon>
        <taxon>Streptophyta</taxon>
        <taxon>Embryophyta</taxon>
        <taxon>Tracheophyta</taxon>
        <taxon>Spermatophyta</taxon>
        <taxon>Magnoliopsida</taxon>
        <taxon>eudicotyledons</taxon>
        <taxon>Gunneridae</taxon>
        <taxon>Pentapetalae</taxon>
        <taxon>rosids</taxon>
        <taxon>fabids</taxon>
        <taxon>Fabales</taxon>
        <taxon>Fabaceae</taxon>
        <taxon>Papilionoideae</taxon>
        <taxon>50 kb inversion clade</taxon>
        <taxon>NPAAA clade</taxon>
        <taxon>indigoferoid/millettioid clade</taxon>
        <taxon>Phaseoleae</taxon>
        <taxon>Mucuna</taxon>
    </lineage>
</organism>
<comment type="caution">
    <text evidence="1">The sequence shown here is derived from an EMBL/GenBank/DDBJ whole genome shotgun (WGS) entry which is preliminary data.</text>
</comment>